<keyword evidence="1" id="KW-1133">Transmembrane helix</keyword>
<reference evidence="2" key="1">
    <citation type="journal article" date="2023" name="Mol. Phylogenet. Evol.">
        <title>Genome-scale phylogeny and comparative genomics of the fungal order Sordariales.</title>
        <authorList>
            <person name="Hensen N."/>
            <person name="Bonometti L."/>
            <person name="Westerberg I."/>
            <person name="Brannstrom I.O."/>
            <person name="Guillou S."/>
            <person name="Cros-Aarteil S."/>
            <person name="Calhoun S."/>
            <person name="Haridas S."/>
            <person name="Kuo A."/>
            <person name="Mondo S."/>
            <person name="Pangilinan J."/>
            <person name="Riley R."/>
            <person name="LaButti K."/>
            <person name="Andreopoulos B."/>
            <person name="Lipzen A."/>
            <person name="Chen C."/>
            <person name="Yan M."/>
            <person name="Daum C."/>
            <person name="Ng V."/>
            <person name="Clum A."/>
            <person name="Steindorff A."/>
            <person name="Ohm R.A."/>
            <person name="Martin F."/>
            <person name="Silar P."/>
            <person name="Natvig D.O."/>
            <person name="Lalanne C."/>
            <person name="Gautier V."/>
            <person name="Ament-Velasquez S.L."/>
            <person name="Kruys A."/>
            <person name="Hutchinson M.I."/>
            <person name="Powell A.J."/>
            <person name="Barry K."/>
            <person name="Miller A.N."/>
            <person name="Grigoriev I.V."/>
            <person name="Debuchy R."/>
            <person name="Gladieux P."/>
            <person name="Hiltunen Thoren M."/>
            <person name="Johannesson H."/>
        </authorList>
    </citation>
    <scope>NUCLEOTIDE SEQUENCE</scope>
    <source>
        <strain evidence="2">CBS 538.74</strain>
    </source>
</reference>
<gene>
    <name evidence="2" type="ORF">C8A00DRAFT_17072</name>
</gene>
<dbReference type="AlphaFoldDB" id="A0AAN6VHT7"/>
<protein>
    <submittedName>
        <fullName evidence="2">Uncharacterized protein</fullName>
    </submittedName>
</protein>
<evidence type="ECO:0000313" key="2">
    <source>
        <dbReference type="EMBL" id="KAK4151527.1"/>
    </source>
</evidence>
<sequence>MPSLSTLLAAQDEDQLLNGIWIGLLSVEALMVLGVALRGLVGAVASSRFFEERRQRRRRSSVGMGMGSVVAGGGGVY</sequence>
<keyword evidence="1" id="KW-0472">Membrane</keyword>
<reference evidence="2" key="2">
    <citation type="submission" date="2023-05" db="EMBL/GenBank/DDBJ databases">
        <authorList>
            <consortium name="Lawrence Berkeley National Laboratory"/>
            <person name="Steindorff A."/>
            <person name="Hensen N."/>
            <person name="Bonometti L."/>
            <person name="Westerberg I."/>
            <person name="Brannstrom I.O."/>
            <person name="Guillou S."/>
            <person name="Cros-Aarteil S."/>
            <person name="Calhoun S."/>
            <person name="Haridas S."/>
            <person name="Kuo A."/>
            <person name="Mondo S."/>
            <person name="Pangilinan J."/>
            <person name="Riley R."/>
            <person name="Labutti K."/>
            <person name="Andreopoulos B."/>
            <person name="Lipzen A."/>
            <person name="Chen C."/>
            <person name="Yanf M."/>
            <person name="Daum C."/>
            <person name="Ng V."/>
            <person name="Clum A."/>
            <person name="Ohm R."/>
            <person name="Martin F."/>
            <person name="Silar P."/>
            <person name="Natvig D."/>
            <person name="Lalanne C."/>
            <person name="Gautier V."/>
            <person name="Ament-Velasquez S.L."/>
            <person name="Kruys A."/>
            <person name="Hutchinson M.I."/>
            <person name="Powell A.J."/>
            <person name="Barry K."/>
            <person name="Miller A.N."/>
            <person name="Grigoriev I.V."/>
            <person name="Debuchy R."/>
            <person name="Gladieux P."/>
            <person name="Thoren M.H."/>
            <person name="Johannesson H."/>
        </authorList>
    </citation>
    <scope>NUCLEOTIDE SEQUENCE</scope>
    <source>
        <strain evidence="2">CBS 538.74</strain>
    </source>
</reference>
<comment type="caution">
    <text evidence="2">The sequence shown here is derived from an EMBL/GenBank/DDBJ whole genome shotgun (WGS) entry which is preliminary data.</text>
</comment>
<organism evidence="2 3">
    <name type="scientific">Chaetomidium leptoderma</name>
    <dbReference type="NCBI Taxonomy" id="669021"/>
    <lineage>
        <taxon>Eukaryota</taxon>
        <taxon>Fungi</taxon>
        <taxon>Dikarya</taxon>
        <taxon>Ascomycota</taxon>
        <taxon>Pezizomycotina</taxon>
        <taxon>Sordariomycetes</taxon>
        <taxon>Sordariomycetidae</taxon>
        <taxon>Sordariales</taxon>
        <taxon>Chaetomiaceae</taxon>
        <taxon>Chaetomidium</taxon>
    </lineage>
</organism>
<feature type="transmembrane region" description="Helical" evidence="1">
    <location>
        <begin position="20"/>
        <end position="50"/>
    </location>
</feature>
<evidence type="ECO:0000256" key="1">
    <source>
        <dbReference type="SAM" id="Phobius"/>
    </source>
</evidence>
<name>A0AAN6VHT7_9PEZI</name>
<dbReference type="EMBL" id="MU857011">
    <property type="protein sequence ID" value="KAK4151527.1"/>
    <property type="molecule type" value="Genomic_DNA"/>
</dbReference>
<proteinExistence type="predicted"/>
<evidence type="ECO:0000313" key="3">
    <source>
        <dbReference type="Proteomes" id="UP001302745"/>
    </source>
</evidence>
<accession>A0AAN6VHT7</accession>
<keyword evidence="1" id="KW-0812">Transmembrane</keyword>
<keyword evidence="3" id="KW-1185">Reference proteome</keyword>
<dbReference type="Proteomes" id="UP001302745">
    <property type="component" value="Unassembled WGS sequence"/>
</dbReference>